<feature type="compositionally biased region" description="Polar residues" evidence="1">
    <location>
        <begin position="1"/>
        <end position="13"/>
    </location>
</feature>
<reference evidence="3 4" key="1">
    <citation type="submission" date="2023-09" db="EMBL/GenBank/DDBJ databases">
        <authorList>
            <person name="Rey-Velasco X."/>
        </authorList>
    </citation>
    <scope>NUCLEOTIDE SEQUENCE [LARGE SCALE GENOMIC DNA]</scope>
    <source>
        <strain evidence="3 4">F394</strain>
    </source>
</reference>
<sequence length="157" mass="15544">MSSLPPNLSSASQRPAYDRDPEPARGALTPGSAEPPPPADRTYSEAEAVAILRSAARQQGATAAQDSGLTLGEIEEAAHAAGIDPALVRAAAESPSTAPPADGGRGRALPTAIALTVAAVLAVGVGLDSGEFALGLLGFAFFAAIALALVAGPRRAP</sequence>
<protein>
    <recommendedName>
        <fullName evidence="5">DUF1707 domain-containing protein</fullName>
    </recommendedName>
</protein>
<evidence type="ECO:0000313" key="3">
    <source>
        <dbReference type="EMBL" id="MDT0632939.1"/>
    </source>
</evidence>
<keyword evidence="4" id="KW-1185">Reference proteome</keyword>
<feature type="region of interest" description="Disordered" evidence="1">
    <location>
        <begin position="1"/>
        <end position="46"/>
    </location>
</feature>
<organism evidence="3 4">
    <name type="scientific">Rubrivirga litoralis</name>
    <dbReference type="NCBI Taxonomy" id="3075598"/>
    <lineage>
        <taxon>Bacteria</taxon>
        <taxon>Pseudomonadati</taxon>
        <taxon>Rhodothermota</taxon>
        <taxon>Rhodothermia</taxon>
        <taxon>Rhodothermales</taxon>
        <taxon>Rubricoccaceae</taxon>
        <taxon>Rubrivirga</taxon>
    </lineage>
</organism>
<dbReference type="Proteomes" id="UP001267426">
    <property type="component" value="Unassembled WGS sequence"/>
</dbReference>
<keyword evidence="2" id="KW-1133">Transmembrane helix</keyword>
<evidence type="ECO:0008006" key="5">
    <source>
        <dbReference type="Google" id="ProtNLM"/>
    </source>
</evidence>
<evidence type="ECO:0000256" key="2">
    <source>
        <dbReference type="SAM" id="Phobius"/>
    </source>
</evidence>
<dbReference type="RefSeq" id="WP_311665337.1">
    <property type="nucleotide sequence ID" value="NZ_JAVRHT010000043.1"/>
</dbReference>
<name>A0ABU3BUH8_9BACT</name>
<keyword evidence="2" id="KW-0812">Transmembrane</keyword>
<keyword evidence="2" id="KW-0472">Membrane</keyword>
<comment type="caution">
    <text evidence="3">The sequence shown here is derived from an EMBL/GenBank/DDBJ whole genome shotgun (WGS) entry which is preliminary data.</text>
</comment>
<feature type="transmembrane region" description="Helical" evidence="2">
    <location>
        <begin position="108"/>
        <end position="127"/>
    </location>
</feature>
<accession>A0ABU3BUH8</accession>
<proteinExistence type="predicted"/>
<feature type="transmembrane region" description="Helical" evidence="2">
    <location>
        <begin position="133"/>
        <end position="152"/>
    </location>
</feature>
<dbReference type="EMBL" id="JAVRHT010000043">
    <property type="protein sequence ID" value="MDT0632939.1"/>
    <property type="molecule type" value="Genomic_DNA"/>
</dbReference>
<gene>
    <name evidence="3" type="ORF">RM540_14370</name>
</gene>
<evidence type="ECO:0000256" key="1">
    <source>
        <dbReference type="SAM" id="MobiDB-lite"/>
    </source>
</evidence>
<evidence type="ECO:0000313" key="4">
    <source>
        <dbReference type="Proteomes" id="UP001267426"/>
    </source>
</evidence>